<accession>A0A0J1IQ23</accession>
<keyword evidence="2" id="KW-1185">Reference proteome</keyword>
<dbReference type="STRING" id="476652.DEAC_c14590"/>
<dbReference type="PATRIC" id="fig|476652.3.peg.1496"/>
<dbReference type="AlphaFoldDB" id="A0A0J1IQ23"/>
<dbReference type="EMBL" id="LDZY01000004">
    <property type="protein sequence ID" value="KLU66791.1"/>
    <property type="molecule type" value="Genomic_DNA"/>
</dbReference>
<organism evidence="1 2">
    <name type="scientific">Desulfosporosinus acididurans</name>
    <dbReference type="NCBI Taxonomy" id="476652"/>
    <lineage>
        <taxon>Bacteria</taxon>
        <taxon>Bacillati</taxon>
        <taxon>Bacillota</taxon>
        <taxon>Clostridia</taxon>
        <taxon>Eubacteriales</taxon>
        <taxon>Desulfitobacteriaceae</taxon>
        <taxon>Desulfosporosinus</taxon>
    </lineage>
</organism>
<reference evidence="1 2" key="1">
    <citation type="submission" date="2015-06" db="EMBL/GenBank/DDBJ databases">
        <title>Draft genome of the moderately acidophilic sulfate reducer Candidatus Desulfosporosinus acididurans strain M1.</title>
        <authorList>
            <person name="Poehlein A."/>
            <person name="Petzsch P."/>
            <person name="Johnson B.D."/>
            <person name="Schloemann M."/>
            <person name="Daniel R."/>
            <person name="Muehling M."/>
        </authorList>
    </citation>
    <scope>NUCLEOTIDE SEQUENCE [LARGE SCALE GENOMIC DNA]</scope>
    <source>
        <strain evidence="1 2">M1</strain>
    </source>
</reference>
<proteinExistence type="predicted"/>
<protein>
    <submittedName>
        <fullName evidence="1">Uncharacterized protein</fullName>
    </submittedName>
</protein>
<sequence length="88" mass="9896">MNIMQRNSELCPIVRRRRTFWDDPGIAKKLDAIPEGERGVVIRMALRSYFNINPGATPPPDSAQGNAEQLRAIFQQILATDVSNRSQS</sequence>
<name>A0A0J1IQ23_9FIRM</name>
<gene>
    <name evidence="1" type="ORF">DEAC_c14590</name>
</gene>
<evidence type="ECO:0000313" key="1">
    <source>
        <dbReference type="EMBL" id="KLU66791.1"/>
    </source>
</evidence>
<evidence type="ECO:0000313" key="2">
    <source>
        <dbReference type="Proteomes" id="UP000036356"/>
    </source>
</evidence>
<dbReference type="Proteomes" id="UP000036356">
    <property type="component" value="Unassembled WGS sequence"/>
</dbReference>
<comment type="caution">
    <text evidence="1">The sequence shown here is derived from an EMBL/GenBank/DDBJ whole genome shotgun (WGS) entry which is preliminary data.</text>
</comment>